<dbReference type="GO" id="GO:0031418">
    <property type="term" value="F:L-ascorbic acid binding"/>
    <property type="evidence" value="ECO:0007669"/>
    <property type="project" value="UniProtKB-KW"/>
</dbReference>
<comment type="similarity">
    <text evidence="1 6">Belongs to the iron/ascorbate-dependent oxidoreductase family.</text>
</comment>
<evidence type="ECO:0000256" key="6">
    <source>
        <dbReference type="RuleBase" id="RU003682"/>
    </source>
</evidence>
<organism evidence="8 9">
    <name type="scientific">Rhamnella rubrinervis</name>
    <dbReference type="NCBI Taxonomy" id="2594499"/>
    <lineage>
        <taxon>Eukaryota</taxon>
        <taxon>Viridiplantae</taxon>
        <taxon>Streptophyta</taxon>
        <taxon>Embryophyta</taxon>
        <taxon>Tracheophyta</taxon>
        <taxon>Spermatophyta</taxon>
        <taxon>Magnoliopsida</taxon>
        <taxon>eudicotyledons</taxon>
        <taxon>Gunneridae</taxon>
        <taxon>Pentapetalae</taxon>
        <taxon>rosids</taxon>
        <taxon>fabids</taxon>
        <taxon>Rosales</taxon>
        <taxon>Rhamnaceae</taxon>
        <taxon>rhamnoid group</taxon>
        <taxon>Rhamneae</taxon>
        <taxon>Rhamnella</taxon>
    </lineage>
</organism>
<keyword evidence="4 6" id="KW-0560">Oxidoreductase</keyword>
<feature type="domain" description="Fe2OG dioxygenase" evidence="7">
    <location>
        <begin position="213"/>
        <end position="313"/>
    </location>
</feature>
<dbReference type="EMBL" id="VOIH02000007">
    <property type="protein sequence ID" value="KAF3442330.1"/>
    <property type="molecule type" value="Genomic_DNA"/>
</dbReference>
<dbReference type="SUPFAM" id="SSF51197">
    <property type="entry name" value="Clavaminate synthase-like"/>
    <property type="match status" value="1"/>
</dbReference>
<dbReference type="OrthoDB" id="288590at2759"/>
<accession>A0A8K0GYG9</accession>
<dbReference type="Proteomes" id="UP000796880">
    <property type="component" value="Unassembled WGS sequence"/>
</dbReference>
<dbReference type="PROSITE" id="PS51471">
    <property type="entry name" value="FE2OG_OXY"/>
    <property type="match status" value="1"/>
</dbReference>
<keyword evidence="2 6" id="KW-0479">Metal-binding</keyword>
<evidence type="ECO:0000259" key="7">
    <source>
        <dbReference type="PROSITE" id="PS51471"/>
    </source>
</evidence>
<gene>
    <name evidence="8" type="ORF">FNV43_RR16246</name>
</gene>
<evidence type="ECO:0000256" key="4">
    <source>
        <dbReference type="ARBA" id="ARBA00023002"/>
    </source>
</evidence>
<proteinExistence type="inferred from homology"/>
<dbReference type="InterPro" id="IPR026992">
    <property type="entry name" value="DIOX_N"/>
</dbReference>
<evidence type="ECO:0000256" key="5">
    <source>
        <dbReference type="ARBA" id="ARBA00023004"/>
    </source>
</evidence>
<dbReference type="AlphaFoldDB" id="A0A8K0GYG9"/>
<name>A0A8K0GYG9_9ROSA</name>
<dbReference type="GO" id="GO:0046872">
    <property type="term" value="F:metal ion binding"/>
    <property type="evidence" value="ECO:0007669"/>
    <property type="project" value="UniProtKB-KW"/>
</dbReference>
<dbReference type="InterPro" id="IPR027443">
    <property type="entry name" value="IPNS-like_sf"/>
</dbReference>
<evidence type="ECO:0000313" key="9">
    <source>
        <dbReference type="Proteomes" id="UP000796880"/>
    </source>
</evidence>
<evidence type="ECO:0000256" key="2">
    <source>
        <dbReference type="ARBA" id="ARBA00022723"/>
    </source>
</evidence>
<keyword evidence="5 6" id="KW-0408">Iron</keyword>
<dbReference type="InterPro" id="IPR044861">
    <property type="entry name" value="IPNS-like_FE2OG_OXY"/>
</dbReference>
<sequence>MEKNKSNYGSSLLVPSVQELAKDPNLTVPSRYIRHDQRQYLNSEDDQALHFPHQIPVIDFGKLISEESTGSGSESELEKLHLACKDWGFFQLVNHGVSSSLVEKTKTEIQNIFKLPLEEKKKFWQTPGDVEGFGQAFVVSEEQKLDWNDMMVMTTLPVHMRKPHLLPKLPSTFRETLDIYSLELKDLAMCLIEQMEKALKVKEKEVSGLFEGGLQAMRFNYYPPCPQPEKVIGRTPHSDGSGLTILLQIHDVVGLQVKKDGNWVPVKPLPNAFVINIGDVLEIITNGEYRSIEHRATTNLQKERLSLATFYSPRLESEIGPAHSFVTEQSPPKYKRLGMHDYVRGYFSRELDGKSHLDAMKL</sequence>
<dbReference type="InterPro" id="IPR005123">
    <property type="entry name" value="Oxoglu/Fe-dep_dioxygenase_dom"/>
</dbReference>
<keyword evidence="9" id="KW-1185">Reference proteome</keyword>
<dbReference type="InterPro" id="IPR050295">
    <property type="entry name" value="Plant_2OG-oxidoreductases"/>
</dbReference>
<evidence type="ECO:0000256" key="1">
    <source>
        <dbReference type="ARBA" id="ARBA00008056"/>
    </source>
</evidence>
<protein>
    <recommendedName>
        <fullName evidence="7">Fe2OG dioxygenase domain-containing protein</fullName>
    </recommendedName>
</protein>
<dbReference type="Gene3D" id="2.60.120.330">
    <property type="entry name" value="B-lactam Antibiotic, Isopenicillin N Synthase, Chain"/>
    <property type="match status" value="1"/>
</dbReference>
<dbReference type="Pfam" id="PF03171">
    <property type="entry name" value="2OG-FeII_Oxy"/>
    <property type="match status" value="1"/>
</dbReference>
<evidence type="ECO:0000313" key="8">
    <source>
        <dbReference type="EMBL" id="KAF3442330.1"/>
    </source>
</evidence>
<dbReference type="FunFam" id="2.60.120.330:FF:000001">
    <property type="entry name" value="Protein SRG1"/>
    <property type="match status" value="1"/>
</dbReference>
<comment type="caution">
    <text evidence="8">The sequence shown here is derived from an EMBL/GenBank/DDBJ whole genome shotgun (WGS) entry which is preliminary data.</text>
</comment>
<keyword evidence="3" id="KW-0847">Vitamin C</keyword>
<reference evidence="8" key="1">
    <citation type="submission" date="2020-03" db="EMBL/GenBank/DDBJ databases">
        <title>A high-quality chromosome-level genome assembly of a woody plant with both climbing and erect habits, Rhamnella rubrinervis.</title>
        <authorList>
            <person name="Lu Z."/>
            <person name="Yang Y."/>
            <person name="Zhu X."/>
            <person name="Sun Y."/>
        </authorList>
    </citation>
    <scope>NUCLEOTIDE SEQUENCE</scope>
    <source>
        <strain evidence="8">BYM</strain>
        <tissue evidence="8">Leaf</tissue>
    </source>
</reference>
<dbReference type="PANTHER" id="PTHR47991">
    <property type="entry name" value="OXOGLUTARATE/IRON-DEPENDENT DIOXYGENASE"/>
    <property type="match status" value="1"/>
</dbReference>
<dbReference type="GO" id="GO:0016491">
    <property type="term" value="F:oxidoreductase activity"/>
    <property type="evidence" value="ECO:0007669"/>
    <property type="project" value="UniProtKB-KW"/>
</dbReference>
<evidence type="ECO:0000256" key="3">
    <source>
        <dbReference type="ARBA" id="ARBA00022896"/>
    </source>
</evidence>
<dbReference type="Pfam" id="PF14226">
    <property type="entry name" value="DIOX_N"/>
    <property type="match status" value="1"/>
</dbReference>